<evidence type="ECO:0000313" key="2">
    <source>
        <dbReference type="Proteomes" id="UP000051184"/>
    </source>
</evidence>
<dbReference type="RefSeq" id="WP_058313610.1">
    <property type="nucleotide sequence ID" value="NZ_CYTO01000004.1"/>
</dbReference>
<protein>
    <submittedName>
        <fullName evidence="1">Uncharacterized protein</fullName>
    </submittedName>
</protein>
<dbReference type="EMBL" id="CYUE01000002">
    <property type="protein sequence ID" value="CUK24616.1"/>
    <property type="molecule type" value="Genomic_DNA"/>
</dbReference>
<dbReference type="STRING" id="1715691.TA5113_00464"/>
<reference evidence="2" key="1">
    <citation type="submission" date="2015-09" db="EMBL/GenBank/DDBJ databases">
        <authorList>
            <person name="Rodrigo-Torres Lidia"/>
            <person name="Arahal R.David."/>
        </authorList>
    </citation>
    <scope>NUCLEOTIDE SEQUENCE [LARGE SCALE GENOMIC DNA]</scope>
    <source>
        <strain evidence="2">CECT 5114</strain>
    </source>
</reference>
<sequence>MSLTSPTQKIFWGANANEQDILNSSEETYDSLYSDQDSLWQKRGQKKTVDTIIQSVSGRLPYNCRQYRYLFSDFDGDIVFFNQSFLASGNCVHTNLRLNLRTQSVWSLDYDAVSDTLVLVAGNYSSTFTNLRQSNDPAQMKVSVAEKRVIFALRSKVPYGGCTLSPGSNLIIQGL</sequence>
<dbReference type="AlphaFoldDB" id="A0A0N7MB74"/>
<name>A0A0N7MB74_9RHOB</name>
<proteinExistence type="predicted"/>
<evidence type="ECO:0000313" key="1">
    <source>
        <dbReference type="EMBL" id="CUK24616.1"/>
    </source>
</evidence>
<accession>A0A0N7MB74</accession>
<organism evidence="1 2">
    <name type="scientific">Cognatishimia activa</name>
    <dbReference type="NCBI Taxonomy" id="1715691"/>
    <lineage>
        <taxon>Bacteria</taxon>
        <taxon>Pseudomonadati</taxon>
        <taxon>Pseudomonadota</taxon>
        <taxon>Alphaproteobacteria</taxon>
        <taxon>Rhodobacterales</taxon>
        <taxon>Paracoccaceae</taxon>
        <taxon>Cognatishimia</taxon>
    </lineage>
</organism>
<gene>
    <name evidence="1" type="ORF">TA5114_00401</name>
</gene>
<dbReference type="Proteomes" id="UP000051184">
    <property type="component" value="Unassembled WGS sequence"/>
</dbReference>
<keyword evidence="2" id="KW-1185">Reference proteome</keyword>